<protein>
    <recommendedName>
        <fullName evidence="3">SMODS-associating 2TM beta-strand rich effector domain-containing protein</fullName>
    </recommendedName>
</protein>
<accession>A0A4R6Y055</accession>
<evidence type="ECO:0000313" key="2">
    <source>
        <dbReference type="Proteomes" id="UP000295724"/>
    </source>
</evidence>
<proteinExistence type="predicted"/>
<dbReference type="OrthoDB" id="129271at2"/>
<comment type="caution">
    <text evidence="1">The sequence shown here is derived from an EMBL/GenBank/DDBJ whole genome shotgun (WGS) entry which is preliminary data.</text>
</comment>
<evidence type="ECO:0000313" key="1">
    <source>
        <dbReference type="EMBL" id="TDR23483.1"/>
    </source>
</evidence>
<name>A0A4R6Y055_9GAMM</name>
<keyword evidence="2" id="KW-1185">Reference proteome</keyword>
<dbReference type="Proteomes" id="UP000295724">
    <property type="component" value="Unassembled WGS sequence"/>
</dbReference>
<dbReference type="EMBL" id="SNZB01000001">
    <property type="protein sequence ID" value="TDR23483.1"/>
    <property type="molecule type" value="Genomic_DNA"/>
</dbReference>
<sequence length="150" mass="17418">MAGAELSRDIRGYQQIRLLAGQWQAVNKTTTVEFRESACGSIIIETWHWPEKQIEALTVYFLDSQQLTATHYCPLGNQPTLQLIPSKAPNRFNFQKISISNLKDKNSDHCESFWFEFGHDNQFIRSESYWDNGILDTQQSIYQRIQTKGN</sequence>
<evidence type="ECO:0008006" key="3">
    <source>
        <dbReference type="Google" id="ProtNLM"/>
    </source>
</evidence>
<organism evidence="1 2">
    <name type="scientific">Marinicella litoralis</name>
    <dbReference type="NCBI Taxonomy" id="644220"/>
    <lineage>
        <taxon>Bacteria</taxon>
        <taxon>Pseudomonadati</taxon>
        <taxon>Pseudomonadota</taxon>
        <taxon>Gammaproteobacteria</taxon>
        <taxon>Lysobacterales</taxon>
        <taxon>Marinicellaceae</taxon>
        <taxon>Marinicella</taxon>
    </lineage>
</organism>
<gene>
    <name evidence="1" type="ORF">C8D91_0345</name>
</gene>
<dbReference type="RefSeq" id="WP_099017878.1">
    <property type="nucleotide sequence ID" value="NZ_NIHB01000001.1"/>
</dbReference>
<reference evidence="1 2" key="1">
    <citation type="submission" date="2019-03" db="EMBL/GenBank/DDBJ databases">
        <title>Genomic Encyclopedia of Type Strains, Phase IV (KMG-IV): sequencing the most valuable type-strain genomes for metagenomic binning, comparative biology and taxonomic classification.</title>
        <authorList>
            <person name="Goeker M."/>
        </authorList>
    </citation>
    <scope>NUCLEOTIDE SEQUENCE [LARGE SCALE GENOMIC DNA]</scope>
    <source>
        <strain evidence="1 2">DSM 25488</strain>
    </source>
</reference>
<dbReference type="AlphaFoldDB" id="A0A4R6Y055"/>